<evidence type="ECO:0000256" key="2">
    <source>
        <dbReference type="ARBA" id="ARBA00022692"/>
    </source>
</evidence>
<dbReference type="GO" id="GO:0005886">
    <property type="term" value="C:plasma membrane"/>
    <property type="evidence" value="ECO:0007669"/>
    <property type="project" value="UniProtKB-SubCell"/>
</dbReference>
<evidence type="ECO:0000256" key="3">
    <source>
        <dbReference type="ARBA" id="ARBA00022989"/>
    </source>
</evidence>
<evidence type="ECO:0000256" key="4">
    <source>
        <dbReference type="ARBA" id="ARBA00023136"/>
    </source>
</evidence>
<evidence type="ECO:0000313" key="6">
    <source>
        <dbReference type="EMBL" id="MAH63128.1"/>
    </source>
</evidence>
<comment type="similarity">
    <text evidence="5">Belongs to the 4-toluene sulfonate uptake permease (TSUP) (TC 2.A.102) family.</text>
</comment>
<comment type="caution">
    <text evidence="6">The sequence shown here is derived from an EMBL/GenBank/DDBJ whole genome shotgun (WGS) entry which is preliminary data.</text>
</comment>
<evidence type="ECO:0000313" key="7">
    <source>
        <dbReference type="Proteomes" id="UP000226525"/>
    </source>
</evidence>
<dbReference type="AlphaFoldDB" id="A0A2D6YIU5"/>
<feature type="transmembrane region" description="Helical" evidence="5">
    <location>
        <begin position="222"/>
        <end position="245"/>
    </location>
</feature>
<dbReference type="Pfam" id="PF01925">
    <property type="entry name" value="TauE"/>
    <property type="match status" value="1"/>
</dbReference>
<accession>A0A2D6YIU5</accession>
<keyword evidence="2 5" id="KW-0812">Transmembrane</keyword>
<feature type="transmembrane region" description="Helical" evidence="5">
    <location>
        <begin position="257"/>
        <end position="274"/>
    </location>
</feature>
<evidence type="ECO:0000256" key="1">
    <source>
        <dbReference type="ARBA" id="ARBA00004141"/>
    </source>
</evidence>
<gene>
    <name evidence="6" type="ORF">CMN54_06745</name>
</gene>
<feature type="transmembrane region" description="Helical" evidence="5">
    <location>
        <begin position="187"/>
        <end position="210"/>
    </location>
</feature>
<feature type="transmembrane region" description="Helical" evidence="5">
    <location>
        <begin position="149"/>
        <end position="175"/>
    </location>
</feature>
<feature type="transmembrane region" description="Helical" evidence="5">
    <location>
        <begin position="59"/>
        <end position="80"/>
    </location>
</feature>
<feature type="transmembrane region" description="Helical" evidence="5">
    <location>
        <begin position="101"/>
        <end position="129"/>
    </location>
</feature>
<reference evidence="7" key="1">
    <citation type="submission" date="2017-09" db="EMBL/GenBank/DDBJ databases">
        <title>The Reconstruction of 2,631 Draft Metagenome-Assembled Genomes from the Global Oceans.</title>
        <authorList>
            <person name="Tully B.J."/>
            <person name="Graham E.D."/>
            <person name="Heidelberg J.F."/>
        </authorList>
    </citation>
    <scope>NUCLEOTIDE SEQUENCE [LARGE SCALE GENOMIC DNA]</scope>
</reference>
<organism evidence="6 7">
    <name type="scientific">SAR324 cluster bacterium</name>
    <dbReference type="NCBI Taxonomy" id="2024889"/>
    <lineage>
        <taxon>Bacteria</taxon>
        <taxon>Deltaproteobacteria</taxon>
        <taxon>SAR324 cluster</taxon>
    </lineage>
</organism>
<keyword evidence="4 5" id="KW-0472">Membrane</keyword>
<dbReference type="EMBL" id="NZEX01000077">
    <property type="protein sequence ID" value="MAH63128.1"/>
    <property type="molecule type" value="Genomic_DNA"/>
</dbReference>
<keyword evidence="5" id="KW-1003">Cell membrane</keyword>
<evidence type="ECO:0000256" key="5">
    <source>
        <dbReference type="RuleBase" id="RU363041"/>
    </source>
</evidence>
<sequence length="275" mass="29303">MQMEFSWELAESTLILLLAGSLAGIMAGMLGIGGGIILVPPLVFVFDLMEVSEALIPHLAIGTSLTTIVATSLSSAKAHLKRGSFDKELLKYSIIPTTLGAGFGGLIAGSISGMVLVLIFGFMAFVVSVRMMIPSKTHNKNHQEPNRFLIGNLTGLTGIISAMVGIGGGAMNVPLMNMMGIKIHQAVGTSASMGFMIALPGTIGFIVSGWEKPNLPEFSFGFVHWLAALCICFMTVIFAPLGAAISHKLNTKKLKQVFGIFLLVVAMLTLWRFWS</sequence>
<name>A0A2D6YIU5_9DELT</name>
<keyword evidence="3 5" id="KW-1133">Transmembrane helix</keyword>
<proteinExistence type="inferred from homology"/>
<comment type="subcellular location">
    <subcellularLocation>
        <location evidence="5">Cell membrane</location>
        <topology evidence="5">Multi-pass membrane protein</topology>
    </subcellularLocation>
    <subcellularLocation>
        <location evidence="1">Membrane</location>
        <topology evidence="1">Multi-pass membrane protein</topology>
    </subcellularLocation>
</comment>
<dbReference type="PANTHER" id="PTHR43483">
    <property type="entry name" value="MEMBRANE TRANSPORTER PROTEIN HI_0806-RELATED"/>
    <property type="match status" value="1"/>
</dbReference>
<dbReference type="Proteomes" id="UP000226525">
    <property type="component" value="Unassembled WGS sequence"/>
</dbReference>
<feature type="transmembrane region" description="Helical" evidence="5">
    <location>
        <begin position="12"/>
        <end position="39"/>
    </location>
</feature>
<dbReference type="InterPro" id="IPR002781">
    <property type="entry name" value="TM_pro_TauE-like"/>
</dbReference>
<protein>
    <recommendedName>
        <fullName evidence="5">Probable membrane transporter protein</fullName>
    </recommendedName>
</protein>
<dbReference type="PANTHER" id="PTHR43483:SF3">
    <property type="entry name" value="MEMBRANE TRANSPORTER PROTEIN HI_0806-RELATED"/>
    <property type="match status" value="1"/>
</dbReference>